<organism evidence="2">
    <name type="scientific">uncultured Desulfovibrio sp</name>
    <dbReference type="NCBI Taxonomy" id="167968"/>
    <lineage>
        <taxon>Bacteria</taxon>
        <taxon>Pseudomonadati</taxon>
        <taxon>Thermodesulfobacteriota</taxon>
        <taxon>Desulfovibrionia</taxon>
        <taxon>Desulfovibrionales</taxon>
        <taxon>Desulfovibrionaceae</taxon>
        <taxon>Desulfovibrio</taxon>
        <taxon>environmental samples</taxon>
    </lineage>
</organism>
<proteinExistence type="predicted"/>
<sequence length="102" mass="11550">MLGHVGLPWVTAAHHVRQRCFAIEFYVGYMKKTLLCTPRLRKKTIKTGDTRRKTPYREIPGRADPRLWKNVGTAPEGHGVGADKTKATRTRVAQRRKGTVPV</sequence>
<protein>
    <submittedName>
        <fullName evidence="2">Uncharacterized protein</fullName>
    </submittedName>
</protein>
<name>A0A212L5M1_9BACT</name>
<feature type="compositionally biased region" description="Basic residues" evidence="1">
    <location>
        <begin position="87"/>
        <end position="102"/>
    </location>
</feature>
<evidence type="ECO:0000313" key="2">
    <source>
        <dbReference type="EMBL" id="SCM72874.1"/>
    </source>
</evidence>
<reference evidence="2" key="1">
    <citation type="submission" date="2016-08" db="EMBL/GenBank/DDBJ databases">
        <authorList>
            <person name="Seilhamer J.J."/>
        </authorList>
    </citation>
    <scope>NUCLEOTIDE SEQUENCE</scope>
    <source>
        <strain evidence="2">86-1</strain>
    </source>
</reference>
<dbReference type="EMBL" id="FMJC01000002">
    <property type="protein sequence ID" value="SCM72874.1"/>
    <property type="molecule type" value="Genomic_DNA"/>
</dbReference>
<feature type="region of interest" description="Disordered" evidence="1">
    <location>
        <begin position="46"/>
        <end position="102"/>
    </location>
</feature>
<accession>A0A212L5M1</accession>
<gene>
    <name evidence="2" type="ORF">KL86DES1_20891</name>
</gene>
<feature type="compositionally biased region" description="Basic and acidic residues" evidence="1">
    <location>
        <begin position="46"/>
        <end position="67"/>
    </location>
</feature>
<dbReference type="AlphaFoldDB" id="A0A212L5M1"/>
<evidence type="ECO:0000256" key="1">
    <source>
        <dbReference type="SAM" id="MobiDB-lite"/>
    </source>
</evidence>